<name>A0A381FKD3_9FLAO</name>
<evidence type="ECO:0000313" key="2">
    <source>
        <dbReference type="Proteomes" id="UP000254282"/>
    </source>
</evidence>
<evidence type="ECO:0000313" key="1">
    <source>
        <dbReference type="EMBL" id="SUX46622.1"/>
    </source>
</evidence>
<protein>
    <recommendedName>
        <fullName evidence="3">Helix-turn-helix domain-containing protein</fullName>
    </recommendedName>
</protein>
<dbReference type="AlphaFoldDB" id="A0A381FKD3"/>
<reference evidence="1 2" key="1">
    <citation type="submission" date="2018-06" db="EMBL/GenBank/DDBJ databases">
        <authorList>
            <consortium name="Pathogen Informatics"/>
            <person name="Doyle S."/>
        </authorList>
    </citation>
    <scope>NUCLEOTIDE SEQUENCE [LARGE SCALE GENOMIC DNA]</scope>
    <source>
        <strain evidence="1 2">NCTC13532</strain>
    </source>
</reference>
<gene>
    <name evidence="1" type="ORF">NCTC13532_02176</name>
</gene>
<accession>A0A381FKD3</accession>
<dbReference type="EMBL" id="UFVR01000004">
    <property type="protein sequence ID" value="SUX46622.1"/>
    <property type="molecule type" value="Genomic_DNA"/>
</dbReference>
<sequence>MDNNALAYHLTKVFSELEVRFAERVLSLLVEHGMTAGMSAGSEKLLTDKQICKHLQISISHFHNFKKAHADFPSYAIGKNVRYKLSEVEEFIKNEKK</sequence>
<dbReference type="RefSeq" id="WP_115620296.1">
    <property type="nucleotide sequence ID" value="NZ_UFVR01000004.1"/>
</dbReference>
<evidence type="ECO:0008006" key="3">
    <source>
        <dbReference type="Google" id="ProtNLM"/>
    </source>
</evidence>
<dbReference type="Proteomes" id="UP000254282">
    <property type="component" value="Unassembled WGS sequence"/>
</dbReference>
<organism evidence="1 2">
    <name type="scientific">Chryseobacterium indoltheticum</name>
    <dbReference type="NCBI Taxonomy" id="254"/>
    <lineage>
        <taxon>Bacteria</taxon>
        <taxon>Pseudomonadati</taxon>
        <taxon>Bacteroidota</taxon>
        <taxon>Flavobacteriia</taxon>
        <taxon>Flavobacteriales</taxon>
        <taxon>Weeksellaceae</taxon>
        <taxon>Chryseobacterium group</taxon>
        <taxon>Chryseobacterium</taxon>
    </lineage>
</organism>
<proteinExistence type="predicted"/>